<dbReference type="Proteomes" id="UP000284706">
    <property type="component" value="Unassembled WGS sequence"/>
</dbReference>
<evidence type="ECO:0000313" key="1">
    <source>
        <dbReference type="EMBL" id="PPR04267.1"/>
    </source>
</evidence>
<reference evidence="1 2" key="1">
    <citation type="journal article" date="2018" name="Evol. Lett.">
        <title>Horizontal gene cluster transfer increased hallucinogenic mushroom diversity.</title>
        <authorList>
            <person name="Reynolds H.T."/>
            <person name="Vijayakumar V."/>
            <person name="Gluck-Thaler E."/>
            <person name="Korotkin H.B."/>
            <person name="Matheny P.B."/>
            <person name="Slot J.C."/>
        </authorList>
    </citation>
    <scope>NUCLEOTIDE SEQUENCE [LARGE SCALE GENOMIC DNA]</scope>
    <source>
        <strain evidence="1 2">SRW20</strain>
    </source>
</reference>
<evidence type="ECO:0000313" key="2">
    <source>
        <dbReference type="Proteomes" id="UP000284706"/>
    </source>
</evidence>
<gene>
    <name evidence="1" type="ORF">CVT26_004057</name>
</gene>
<dbReference type="InterPro" id="IPR036047">
    <property type="entry name" value="F-box-like_dom_sf"/>
</dbReference>
<keyword evidence="2" id="KW-1185">Reference proteome</keyword>
<name>A0A409YMG4_9AGAR</name>
<dbReference type="InterPro" id="IPR032675">
    <property type="entry name" value="LRR_dom_sf"/>
</dbReference>
<dbReference type="AlphaFoldDB" id="A0A409YMG4"/>
<organism evidence="1 2">
    <name type="scientific">Gymnopilus dilepis</name>
    <dbReference type="NCBI Taxonomy" id="231916"/>
    <lineage>
        <taxon>Eukaryota</taxon>
        <taxon>Fungi</taxon>
        <taxon>Dikarya</taxon>
        <taxon>Basidiomycota</taxon>
        <taxon>Agaricomycotina</taxon>
        <taxon>Agaricomycetes</taxon>
        <taxon>Agaricomycetidae</taxon>
        <taxon>Agaricales</taxon>
        <taxon>Agaricineae</taxon>
        <taxon>Hymenogastraceae</taxon>
        <taxon>Gymnopilus</taxon>
    </lineage>
</organism>
<evidence type="ECO:0008006" key="3">
    <source>
        <dbReference type="Google" id="ProtNLM"/>
    </source>
</evidence>
<comment type="caution">
    <text evidence="1">The sequence shown here is derived from an EMBL/GenBank/DDBJ whole genome shotgun (WGS) entry which is preliminary data.</text>
</comment>
<dbReference type="EMBL" id="NHYE01000644">
    <property type="protein sequence ID" value="PPR04267.1"/>
    <property type="molecule type" value="Genomic_DNA"/>
</dbReference>
<sequence length="927" mass="105572">MAGHLPYDIWCLIASFLPRSELMRLYGVNSAFFNMVMDDKYRRARVYHVDDEETKRWLRDVKPLVAKRVRNLELRPHLFALPSTTPLVLDDVPPKLHSPRWLKQLLQDILRSKPRRLSSSALLLHNISKMTAVTSLTIGCYPSDDVHLFKKADSLAFIRLAWSARALQLQTLTLSIPLEAYDAVLKADPPFFDSLQTLNLTLRTESIEPIPVHTDILRSIVTFVDRHSQTLTRLSVDTPEATVNSYTLFGTLRNLTRLTELSICHPWDHLRPSIATGVDTFLSRHAAYLESLSIWFGGIYTAYPLPSPDILFSHPILRTQLPSLKSLDLSLCQWPRAQDQALGRSLVRYIQPLHRTLEKLVIRNCVLTLRMVADLAAILGTPEAQLISLEIDTYFLSCELLDVLSQRLPNLICLTLYFQNITGRDDGSQNPHYGQYLLYVNSFEIGPMSLASEFLLQLADRKYLDLALRHVVLQPTYTSAGRWNEARQLLMKALPSVITFNADTLGRLYGLNRFFFELAMHDLYKEITLPDMDQRCIRTMGPPALRNVRALILRLESSQEKQSIGKLLSPRELQTRVRQAKRTKKMDLLLERTRHMTELTSLTISCQPFERFKLATSIATTTLLTHGVRLRNLSLTIPLEYYPGILAAAQSVTTLEHLSVELRIAFQTTIFEELFPVLIEFIQRQSDSLQSLSVDTPHPIVDPFQFFRNLGLLPNLKKLSVLHPIDRLQTQYSPGLDIFLAAHSSSLEEVSIRFTGFFRHGYQPNPIQFFSHPILRVRLPHLTSLELGLRQWPSTYRYQSAEQLSNYVRPLANTLSSIAIHDRVLTFPEVEKLISVIGGENSHVRSLDVHVYFLSCDLLDLLSRRLPGLVRLNLAFEALTSKDDGGVVNTRNFASSHDVRSSIRSSILLTDGVIPLLENQAANLSRD</sequence>
<accession>A0A409YMG4</accession>
<protein>
    <recommendedName>
        <fullName evidence="3">F-box domain-containing protein</fullName>
    </recommendedName>
</protein>
<dbReference type="InParanoid" id="A0A409YMG4"/>
<proteinExistence type="predicted"/>
<dbReference type="SUPFAM" id="SSF52047">
    <property type="entry name" value="RNI-like"/>
    <property type="match status" value="1"/>
</dbReference>
<dbReference type="OrthoDB" id="3039255at2759"/>
<dbReference type="Gene3D" id="3.80.10.10">
    <property type="entry name" value="Ribonuclease Inhibitor"/>
    <property type="match status" value="2"/>
</dbReference>
<dbReference type="SUPFAM" id="SSF81383">
    <property type="entry name" value="F-box domain"/>
    <property type="match status" value="1"/>
</dbReference>